<reference evidence="1 2" key="1">
    <citation type="journal article" date="2015" name="Int J Genomics">
        <title>Comparative Genomics Revealed Genetic Diversity and Species/Strain-Level Differences in Carbohydrate Metabolism of Three Probiotic Bifidobacterial Species.</title>
        <authorList>
            <person name="Odamaki T."/>
            <person name="Horigome A."/>
            <person name="Sugahara H."/>
            <person name="Hashikura N."/>
            <person name="Minami J."/>
            <person name="Xiao J.Z."/>
            <person name="Abe F."/>
        </authorList>
    </citation>
    <scope>NUCLEOTIDE SEQUENCE [LARGE SCALE GENOMIC DNA]</scope>
    <source>
        <strain evidence="1 2">MCC 1114</strain>
    </source>
</reference>
<accession>A0A0L7CXV3</accession>
<evidence type="ECO:0000313" key="2">
    <source>
        <dbReference type="Proteomes" id="UP000036802"/>
    </source>
</evidence>
<evidence type="ECO:0000313" key="1">
    <source>
        <dbReference type="EMBL" id="KOA64436.1"/>
    </source>
</evidence>
<dbReference type="Proteomes" id="UP000036802">
    <property type="component" value="Unassembled WGS sequence"/>
</dbReference>
<gene>
    <name evidence="1" type="ORF">BBM1114_08300</name>
</gene>
<name>A0A0L7CXV3_BIFBR</name>
<dbReference type="EMBL" id="AVQC01000015">
    <property type="protein sequence ID" value="KOA64436.1"/>
    <property type="molecule type" value="Genomic_DNA"/>
</dbReference>
<sequence>MAYDRIGNLKGSTPDDTKLRALILAVLKTVTWAQLSG</sequence>
<comment type="caution">
    <text evidence="1">The sequence shown here is derived from an EMBL/GenBank/DDBJ whole genome shotgun (WGS) entry which is preliminary data.</text>
</comment>
<proteinExistence type="predicted"/>
<protein>
    <submittedName>
        <fullName evidence="1">Uncharacterized protein</fullName>
    </submittedName>
</protein>
<organism evidence="1 2">
    <name type="scientific">Bifidobacterium breve MCC 1114</name>
    <dbReference type="NCBI Taxonomy" id="1365964"/>
    <lineage>
        <taxon>Bacteria</taxon>
        <taxon>Bacillati</taxon>
        <taxon>Actinomycetota</taxon>
        <taxon>Actinomycetes</taxon>
        <taxon>Bifidobacteriales</taxon>
        <taxon>Bifidobacteriaceae</taxon>
        <taxon>Bifidobacterium</taxon>
    </lineage>
</organism>
<dbReference type="AlphaFoldDB" id="A0A0L7CXV3"/>